<comment type="similarity">
    <text evidence="2 12">Belongs to the cation transport ATPase (P-type) (TC 3.A.3) family. Type IIIA subfamily.</text>
</comment>
<feature type="transmembrane region" description="Helical" evidence="12">
    <location>
        <begin position="149"/>
        <end position="168"/>
    </location>
</feature>
<dbReference type="EC" id="7.1.2.1" evidence="12"/>
<keyword evidence="8 12" id="KW-0460">Magnesium</keyword>
<evidence type="ECO:0000256" key="9">
    <source>
        <dbReference type="ARBA" id="ARBA00022967"/>
    </source>
</evidence>
<dbReference type="FunFam" id="2.70.150.10:FF:000042">
    <property type="entry name" value="Plasma membrane ATPase"/>
    <property type="match status" value="1"/>
</dbReference>
<evidence type="ECO:0000256" key="5">
    <source>
        <dbReference type="ARBA" id="ARBA00022723"/>
    </source>
</evidence>
<keyword evidence="15" id="KW-1185">Reference proteome</keyword>
<evidence type="ECO:0000256" key="4">
    <source>
        <dbReference type="ARBA" id="ARBA00022692"/>
    </source>
</evidence>
<dbReference type="PRINTS" id="PR00120">
    <property type="entry name" value="HATPASE"/>
</dbReference>
<keyword evidence="6 12" id="KW-0547">Nucleotide-binding</keyword>
<comment type="catalytic activity">
    <reaction evidence="12">
        <text>ATP + H2O + H(+)(in) = ADP + phosphate + 2 H(+)(out)</text>
        <dbReference type="Rhea" id="RHEA:20852"/>
        <dbReference type="ChEBI" id="CHEBI:15377"/>
        <dbReference type="ChEBI" id="CHEBI:15378"/>
        <dbReference type="ChEBI" id="CHEBI:30616"/>
        <dbReference type="ChEBI" id="CHEBI:43474"/>
        <dbReference type="ChEBI" id="CHEBI:456216"/>
        <dbReference type="EC" id="7.1.2.1"/>
    </reaction>
</comment>
<dbReference type="SUPFAM" id="SSF81653">
    <property type="entry name" value="Calcium ATPase, transduction domain A"/>
    <property type="match status" value="1"/>
</dbReference>
<dbReference type="Pfam" id="PF00122">
    <property type="entry name" value="E1-E2_ATPase"/>
    <property type="match status" value="1"/>
</dbReference>
<dbReference type="GO" id="GO:0016887">
    <property type="term" value="F:ATP hydrolysis activity"/>
    <property type="evidence" value="ECO:0007669"/>
    <property type="project" value="InterPro"/>
</dbReference>
<dbReference type="NCBIfam" id="TIGR01647">
    <property type="entry name" value="ATPase-IIIA_H"/>
    <property type="match status" value="1"/>
</dbReference>
<dbReference type="FunFam" id="3.40.1110.10:FF:000005">
    <property type="entry name" value="Plasma membrane ATPase"/>
    <property type="match status" value="1"/>
</dbReference>
<dbReference type="Pfam" id="PF00690">
    <property type="entry name" value="Cation_ATPase_N"/>
    <property type="match status" value="1"/>
</dbReference>
<dbReference type="OMA" id="ILNMSEC"/>
<gene>
    <name evidence="14" type="ORF">PBRA_001353</name>
</gene>
<dbReference type="InterPro" id="IPR004014">
    <property type="entry name" value="ATPase_P-typ_cation-transptr_N"/>
</dbReference>
<dbReference type="InterPro" id="IPR044492">
    <property type="entry name" value="P_typ_ATPase_HD_dom"/>
</dbReference>
<keyword evidence="10 12" id="KW-1133">Transmembrane helix</keyword>
<feature type="transmembrane region" description="Helical" evidence="12">
    <location>
        <begin position="885"/>
        <end position="909"/>
    </location>
</feature>
<feature type="domain" description="Cation-transporting P-type ATPase N-terminal" evidence="13">
    <location>
        <begin position="78"/>
        <end position="174"/>
    </location>
</feature>
<dbReference type="InterPro" id="IPR023298">
    <property type="entry name" value="ATPase_P-typ_TM_dom_sf"/>
</dbReference>
<dbReference type="InterPro" id="IPR023299">
    <property type="entry name" value="ATPase_P-typ_cyto_dom_N"/>
</dbReference>
<dbReference type="STRING" id="37360.A0A0G4IW27"/>
<dbReference type="GO" id="GO:0046872">
    <property type="term" value="F:metal ion binding"/>
    <property type="evidence" value="ECO:0007669"/>
    <property type="project" value="UniProtKB-KW"/>
</dbReference>
<dbReference type="Proteomes" id="UP000039324">
    <property type="component" value="Unassembled WGS sequence"/>
</dbReference>
<dbReference type="InterPro" id="IPR023214">
    <property type="entry name" value="HAD_sf"/>
</dbReference>
<dbReference type="InterPro" id="IPR036412">
    <property type="entry name" value="HAD-like_sf"/>
</dbReference>
<evidence type="ECO:0000256" key="12">
    <source>
        <dbReference type="RuleBase" id="RU362083"/>
    </source>
</evidence>
<dbReference type="Gene3D" id="1.20.1110.10">
    <property type="entry name" value="Calcium-transporting ATPase, transmembrane domain"/>
    <property type="match status" value="1"/>
</dbReference>
<evidence type="ECO:0000256" key="2">
    <source>
        <dbReference type="ARBA" id="ARBA00008804"/>
    </source>
</evidence>
<feature type="transmembrane region" description="Helical" evidence="12">
    <location>
        <begin position="732"/>
        <end position="754"/>
    </location>
</feature>
<dbReference type="InterPro" id="IPR018303">
    <property type="entry name" value="ATPase_P-typ_P_site"/>
</dbReference>
<dbReference type="AlphaFoldDB" id="A0A0G4IW27"/>
<evidence type="ECO:0000256" key="11">
    <source>
        <dbReference type="ARBA" id="ARBA00023136"/>
    </source>
</evidence>
<evidence type="ECO:0000256" key="3">
    <source>
        <dbReference type="ARBA" id="ARBA00022553"/>
    </source>
</evidence>
<dbReference type="NCBIfam" id="TIGR01494">
    <property type="entry name" value="ATPase_P-type"/>
    <property type="match status" value="2"/>
</dbReference>
<comment type="subcellular location">
    <subcellularLocation>
        <location evidence="12">Cell membrane</location>
        <topology evidence="12">Multi-pass membrane protein</topology>
    </subcellularLocation>
    <subcellularLocation>
        <location evidence="1">Membrane</location>
        <topology evidence="1">Multi-pass membrane protein</topology>
    </subcellularLocation>
</comment>
<proteinExistence type="inferred from homology"/>
<feature type="non-terminal residue" evidence="14">
    <location>
        <position position="1"/>
    </location>
</feature>
<dbReference type="EMBL" id="CDSF01000090">
    <property type="protein sequence ID" value="CEO99447.1"/>
    <property type="molecule type" value="Genomic_DNA"/>
</dbReference>
<dbReference type="GO" id="GO:0120029">
    <property type="term" value="P:proton export across plasma membrane"/>
    <property type="evidence" value="ECO:0007669"/>
    <property type="project" value="UniProtKB-UniRule"/>
</dbReference>
<dbReference type="GO" id="GO:0008553">
    <property type="term" value="F:P-type proton-exporting transporter activity"/>
    <property type="evidence" value="ECO:0007669"/>
    <property type="project" value="UniProtKB-UniRule"/>
</dbReference>
<organism evidence="14 15">
    <name type="scientific">Plasmodiophora brassicae</name>
    <name type="common">Clubroot disease agent</name>
    <dbReference type="NCBI Taxonomy" id="37360"/>
    <lineage>
        <taxon>Eukaryota</taxon>
        <taxon>Sar</taxon>
        <taxon>Rhizaria</taxon>
        <taxon>Endomyxa</taxon>
        <taxon>Phytomyxea</taxon>
        <taxon>Plasmodiophorida</taxon>
        <taxon>Plasmodiophoridae</taxon>
        <taxon>Plasmodiophora</taxon>
    </lineage>
</organism>
<keyword evidence="12" id="KW-0375">Hydrogen ion transport</keyword>
<dbReference type="Gene3D" id="2.70.150.10">
    <property type="entry name" value="Calcium-transporting ATPase, cytoplasmic transduction domain A"/>
    <property type="match status" value="1"/>
</dbReference>
<feature type="transmembrane region" description="Helical" evidence="12">
    <location>
        <begin position="325"/>
        <end position="348"/>
    </location>
</feature>
<evidence type="ECO:0000256" key="6">
    <source>
        <dbReference type="ARBA" id="ARBA00022741"/>
    </source>
</evidence>
<dbReference type="OrthoDB" id="116380at2759"/>
<dbReference type="InterPro" id="IPR008250">
    <property type="entry name" value="ATPase_P-typ_transduc_dom_A_sf"/>
</dbReference>
<evidence type="ECO:0000256" key="7">
    <source>
        <dbReference type="ARBA" id="ARBA00022840"/>
    </source>
</evidence>
<sequence length="971" mass="105742">LARAVICANQSVAIERTVRMSQSPSDAEHASDDEQHRLVLKRQSESYSKQHADAAEHDPEEVVIYRLGGPERADSSTHVSRRDVEVQLRRFSTNPINVTELNEHQPHISRQPSMSMGHSKGLTTAAAEDLLKEYGLNQLTEVRKSRWRLLLEQFIGPMPIGIWVAIAIECILTNWVDVGVLLALQFINGFVGFYESNKADNAIAALKKSLRPTAHVKRDGKWQTINATLLVPGDLVALSAGSAVPADCEINTGTVNIDQSAMTGESMPVRMSPGHEAKMGSTVARGESEATVTATGMNTMYGKTAALLQVDDNSLGDLDKILLRIVVNLLIISIVLVVITLTYILVVGGAGSFAEVKEAISFNVVLLVASIPIAIEVVVTATLALGSRELTAHHAIVAKLTAIERLAGMRVLCSDKTGTLTMNKMQVQDECPTFIKGTTRDDVILYAALATKWKEPAKDALDTMILSIADIPRCNTYTQIEYIPFDTDRKRTESTVRSKQGDQFTVVKGAPDVLVGLCHNKDDIRKAVELAVVDLAARGIRSLAVAKTNEKGQMEMVAILSFLDPARPDAKETIERARQYGITVKMITGDHQLVAQEMARTLALGNGRVVSCSSGIIPEIDLRKTKGQLPKTLGADLGDMIMNTDGFSQALPEHKFILVEALKQRDIITGMTGDGVNDAPALKQAHVGVAVDGATDAARAAADIVLTKPGLNAIVEAILISRRIFARMNSFLIYRVAATLQLILFFFIGILSMHPNELGPPTFPQFWTMPVIALITITVLNDGTIISVAYDSVHTSKRPQLWNIPRLWGMAATLGLVACASSLLMLWLALSSAEHTGNGLFRAFGLDALTFEQVIVVMYLKVSLSDFMTLFTARTGARTFVSHRPGLFLLVAGCIALGISTLFSLYWPFGNGGAPIPGHWCGFIWLYCVVWFLIQDLLKVILFKIVDRNSTAMDNETAETEHMMTEVVAAL</sequence>
<dbReference type="FunFam" id="3.40.50.1000:FF:000211">
    <property type="entry name" value="Plasma membrane ATPase"/>
    <property type="match status" value="1"/>
</dbReference>
<evidence type="ECO:0000256" key="8">
    <source>
        <dbReference type="ARBA" id="ARBA00022842"/>
    </source>
</evidence>
<evidence type="ECO:0000256" key="10">
    <source>
        <dbReference type="ARBA" id="ARBA00022989"/>
    </source>
</evidence>
<evidence type="ECO:0000313" key="15">
    <source>
        <dbReference type="Proteomes" id="UP000039324"/>
    </source>
</evidence>
<dbReference type="SUPFAM" id="SSF56784">
    <property type="entry name" value="HAD-like"/>
    <property type="match status" value="1"/>
</dbReference>
<feature type="transmembrane region" description="Helical" evidence="12">
    <location>
        <begin position="915"/>
        <end position="934"/>
    </location>
</feature>
<dbReference type="PANTHER" id="PTHR42861">
    <property type="entry name" value="CALCIUM-TRANSPORTING ATPASE"/>
    <property type="match status" value="1"/>
</dbReference>
<dbReference type="InterPro" id="IPR006534">
    <property type="entry name" value="P-type_ATPase_IIIA"/>
</dbReference>
<evidence type="ECO:0000259" key="13">
    <source>
        <dbReference type="SMART" id="SM00831"/>
    </source>
</evidence>
<accession>A0A0G4IW27</accession>
<feature type="transmembrane region" description="Helical" evidence="12">
    <location>
        <begin position="174"/>
        <end position="194"/>
    </location>
</feature>
<dbReference type="Pfam" id="PF00702">
    <property type="entry name" value="Hydrolase"/>
    <property type="match status" value="1"/>
</dbReference>
<dbReference type="PROSITE" id="PS00154">
    <property type="entry name" value="ATPASE_E1_E2"/>
    <property type="match status" value="1"/>
</dbReference>
<feature type="transmembrane region" description="Helical" evidence="12">
    <location>
        <begin position="807"/>
        <end position="830"/>
    </location>
</feature>
<dbReference type="SMART" id="SM00831">
    <property type="entry name" value="Cation_ATPase_N"/>
    <property type="match status" value="1"/>
</dbReference>
<dbReference type="InterPro" id="IPR001757">
    <property type="entry name" value="P_typ_ATPase"/>
</dbReference>
<dbReference type="Gene3D" id="3.40.1110.10">
    <property type="entry name" value="Calcium-transporting ATPase, cytoplasmic domain N"/>
    <property type="match status" value="1"/>
</dbReference>
<keyword evidence="12" id="KW-0813">Transport</keyword>
<keyword evidence="9 12" id="KW-1278">Translocase</keyword>
<keyword evidence="3" id="KW-0597">Phosphoprotein</keyword>
<keyword evidence="5" id="KW-0479">Metal-binding</keyword>
<dbReference type="GO" id="GO:0005886">
    <property type="term" value="C:plasma membrane"/>
    <property type="evidence" value="ECO:0007669"/>
    <property type="project" value="UniProtKB-SubCell"/>
</dbReference>
<dbReference type="SFLD" id="SFLDS00003">
    <property type="entry name" value="Haloacid_Dehalogenase"/>
    <property type="match status" value="1"/>
</dbReference>
<keyword evidence="12" id="KW-0406">Ion transport</keyword>
<dbReference type="GO" id="GO:0005524">
    <property type="term" value="F:ATP binding"/>
    <property type="evidence" value="ECO:0007669"/>
    <property type="project" value="UniProtKB-UniRule"/>
</dbReference>
<feature type="transmembrane region" description="Helical" evidence="12">
    <location>
        <begin position="766"/>
        <end position="786"/>
    </location>
</feature>
<dbReference type="InterPro" id="IPR059000">
    <property type="entry name" value="ATPase_P-type_domA"/>
</dbReference>
<dbReference type="Gene3D" id="3.40.50.1000">
    <property type="entry name" value="HAD superfamily/HAD-like"/>
    <property type="match status" value="1"/>
</dbReference>
<name>A0A0G4IW27_PLABS</name>
<dbReference type="SFLD" id="SFLDF00027">
    <property type="entry name" value="p-type_atpase"/>
    <property type="match status" value="1"/>
</dbReference>
<dbReference type="PRINTS" id="PR00119">
    <property type="entry name" value="CATATPASE"/>
</dbReference>
<dbReference type="SFLD" id="SFLDG00002">
    <property type="entry name" value="C1.7:_P-type_atpase_like"/>
    <property type="match status" value="1"/>
</dbReference>
<keyword evidence="11 12" id="KW-0472">Membrane</keyword>
<dbReference type="SUPFAM" id="SSF81665">
    <property type="entry name" value="Calcium ATPase, transmembrane domain M"/>
    <property type="match status" value="1"/>
</dbReference>
<feature type="transmembrane region" description="Helical" evidence="12">
    <location>
        <begin position="360"/>
        <end position="385"/>
    </location>
</feature>
<protein>
    <recommendedName>
        <fullName evidence="12">Plasma membrane ATPase</fullName>
        <ecNumber evidence="12">7.1.2.1</ecNumber>
    </recommendedName>
</protein>
<reference evidence="14 15" key="1">
    <citation type="submission" date="2015-02" db="EMBL/GenBank/DDBJ databases">
        <authorList>
            <person name="Chooi Y.-H."/>
        </authorList>
    </citation>
    <scope>NUCLEOTIDE SEQUENCE [LARGE SCALE GENOMIC DNA]</scope>
    <source>
        <strain evidence="14">E3</strain>
    </source>
</reference>
<feature type="transmembrane region" description="Helical" evidence="12">
    <location>
        <begin position="850"/>
        <end position="873"/>
    </location>
</feature>
<keyword evidence="4 12" id="KW-0812">Transmembrane</keyword>
<evidence type="ECO:0000313" key="14">
    <source>
        <dbReference type="EMBL" id="CEO99447.1"/>
    </source>
</evidence>
<keyword evidence="7 12" id="KW-0067">ATP-binding</keyword>
<evidence type="ECO:0000256" key="1">
    <source>
        <dbReference type="ARBA" id="ARBA00004141"/>
    </source>
</evidence>